<dbReference type="Pfam" id="PF17917">
    <property type="entry name" value="RT_RNaseH"/>
    <property type="match status" value="1"/>
</dbReference>
<dbReference type="Pfam" id="PF17921">
    <property type="entry name" value="Integrase_H2C2"/>
    <property type="match status" value="1"/>
</dbReference>
<dbReference type="GO" id="GO:0003677">
    <property type="term" value="F:DNA binding"/>
    <property type="evidence" value="ECO:0007669"/>
    <property type="project" value="InterPro"/>
</dbReference>
<reference evidence="13" key="2">
    <citation type="submission" date="2015-08" db="UniProtKB">
        <authorList>
            <consortium name="WormBaseParasite"/>
        </authorList>
    </citation>
    <scope>IDENTIFICATION</scope>
</reference>
<dbReference type="GO" id="GO:0016787">
    <property type="term" value="F:hydrolase activity"/>
    <property type="evidence" value="ECO:0007669"/>
    <property type="project" value="UniProtKB-KW"/>
</dbReference>
<evidence type="ECO:0000256" key="9">
    <source>
        <dbReference type="SAM" id="MobiDB-lite"/>
    </source>
</evidence>
<evidence type="ECO:0000313" key="13">
    <source>
        <dbReference type="WBParaSite" id="SVE_0263900.1"/>
    </source>
</evidence>
<dbReference type="Gene3D" id="3.30.70.270">
    <property type="match status" value="1"/>
</dbReference>
<feature type="region of interest" description="Disordered" evidence="9">
    <location>
        <begin position="1063"/>
        <end position="1084"/>
    </location>
</feature>
<dbReference type="InterPro" id="IPR043128">
    <property type="entry name" value="Rev_trsase/Diguanyl_cyclase"/>
</dbReference>
<keyword evidence="4" id="KW-0540">Nuclease</keyword>
<dbReference type="PROSITE" id="PS50994">
    <property type="entry name" value="INTEGRASE"/>
    <property type="match status" value="1"/>
</dbReference>
<dbReference type="InterPro" id="IPR001584">
    <property type="entry name" value="Integrase_cat-core"/>
</dbReference>
<dbReference type="Gene3D" id="2.40.70.10">
    <property type="entry name" value="Acid Proteases"/>
    <property type="match status" value="1"/>
</dbReference>
<protein>
    <recommendedName>
        <fullName evidence="1">RNA-directed DNA polymerase</fullName>
        <ecNumber evidence="1">2.7.7.49</ecNumber>
    </recommendedName>
</protein>
<dbReference type="GO" id="GO:0004519">
    <property type="term" value="F:endonuclease activity"/>
    <property type="evidence" value="ECO:0007669"/>
    <property type="project" value="UniProtKB-KW"/>
</dbReference>
<dbReference type="PANTHER" id="PTHR37984">
    <property type="entry name" value="PROTEIN CBG26694"/>
    <property type="match status" value="1"/>
</dbReference>
<dbReference type="InterPro" id="IPR017956">
    <property type="entry name" value="AT_hook_DNA-bd_motif"/>
</dbReference>
<dbReference type="InterPro" id="IPR021109">
    <property type="entry name" value="Peptidase_aspartic_dom_sf"/>
</dbReference>
<dbReference type="GO" id="GO:0015074">
    <property type="term" value="P:DNA integration"/>
    <property type="evidence" value="ECO:0007669"/>
    <property type="project" value="InterPro"/>
</dbReference>
<keyword evidence="7" id="KW-0695">RNA-directed DNA polymerase</keyword>
<evidence type="ECO:0000259" key="10">
    <source>
        <dbReference type="PROSITE" id="PS50878"/>
    </source>
</evidence>
<dbReference type="InterPro" id="IPR041373">
    <property type="entry name" value="RT_RNaseH"/>
</dbReference>
<dbReference type="CDD" id="cd01647">
    <property type="entry name" value="RT_LTR"/>
    <property type="match status" value="1"/>
</dbReference>
<feature type="compositionally biased region" description="Basic and acidic residues" evidence="9">
    <location>
        <begin position="1581"/>
        <end position="1590"/>
    </location>
</feature>
<accession>A0A0K0F1G4</accession>
<evidence type="ECO:0000256" key="1">
    <source>
        <dbReference type="ARBA" id="ARBA00012493"/>
    </source>
</evidence>
<dbReference type="InterPro" id="IPR036397">
    <property type="entry name" value="RNaseH_sf"/>
</dbReference>
<evidence type="ECO:0000256" key="2">
    <source>
        <dbReference type="ARBA" id="ARBA00022679"/>
    </source>
</evidence>
<dbReference type="SUPFAM" id="SSF56672">
    <property type="entry name" value="DNA/RNA polymerases"/>
    <property type="match status" value="1"/>
</dbReference>
<dbReference type="Gene3D" id="3.30.420.10">
    <property type="entry name" value="Ribonuclease H-like superfamily/Ribonuclease H"/>
    <property type="match status" value="1"/>
</dbReference>
<dbReference type="EC" id="2.7.7.49" evidence="1"/>
<organism evidence="12 13">
    <name type="scientific">Strongyloides venezuelensis</name>
    <name type="common">Threadworm</name>
    <dbReference type="NCBI Taxonomy" id="75913"/>
    <lineage>
        <taxon>Eukaryota</taxon>
        <taxon>Metazoa</taxon>
        <taxon>Ecdysozoa</taxon>
        <taxon>Nematoda</taxon>
        <taxon>Chromadorea</taxon>
        <taxon>Rhabditida</taxon>
        <taxon>Tylenchina</taxon>
        <taxon>Panagrolaimomorpha</taxon>
        <taxon>Strongyloidoidea</taxon>
        <taxon>Strongyloididae</taxon>
        <taxon>Strongyloides</taxon>
    </lineage>
</organism>
<dbReference type="WBParaSite" id="SVE_0263900.1">
    <property type="protein sequence ID" value="SVE_0263900.1"/>
    <property type="gene ID" value="SVE_0263900"/>
</dbReference>
<dbReference type="Pfam" id="PF00665">
    <property type="entry name" value="rve"/>
    <property type="match status" value="1"/>
</dbReference>
<dbReference type="GO" id="GO:0003964">
    <property type="term" value="F:RNA-directed DNA polymerase activity"/>
    <property type="evidence" value="ECO:0007669"/>
    <property type="project" value="UniProtKB-KW"/>
</dbReference>
<evidence type="ECO:0000256" key="6">
    <source>
        <dbReference type="ARBA" id="ARBA00022801"/>
    </source>
</evidence>
<dbReference type="Pfam" id="PF00078">
    <property type="entry name" value="RVT_1"/>
    <property type="match status" value="1"/>
</dbReference>
<dbReference type="PANTHER" id="PTHR37984:SF5">
    <property type="entry name" value="PROTEIN NYNRIN-LIKE"/>
    <property type="match status" value="1"/>
</dbReference>
<dbReference type="InterPro" id="IPR000477">
    <property type="entry name" value="RT_dom"/>
</dbReference>
<dbReference type="Gene3D" id="3.10.10.10">
    <property type="entry name" value="HIV Type 1 Reverse Transcriptase, subunit A, domain 1"/>
    <property type="match status" value="1"/>
</dbReference>
<dbReference type="GO" id="GO:0042575">
    <property type="term" value="C:DNA polymerase complex"/>
    <property type="evidence" value="ECO:0007669"/>
    <property type="project" value="UniProtKB-ARBA"/>
</dbReference>
<dbReference type="Proteomes" id="UP000035680">
    <property type="component" value="Unassembled WGS sequence"/>
</dbReference>
<dbReference type="InterPro" id="IPR041588">
    <property type="entry name" value="Integrase_H2C2"/>
</dbReference>
<keyword evidence="8" id="KW-0175">Coiled coil</keyword>
<feature type="domain" description="Reverse transcriptase" evidence="10">
    <location>
        <begin position="578"/>
        <end position="782"/>
    </location>
</feature>
<keyword evidence="3" id="KW-0548">Nucleotidyltransferase</keyword>
<sequence length="1590" mass="184680">MVNTNLRRDQQLTDKDTVGETFREIKTKVEMMRQEDSNRKRRKKNLLSLIVAQMTELQRSQEICQKQMQEVKEQLASNLEKTKVNEACLLSSTTSQLATKTNDMTSQTKIPILQTRIPISRTKIPISQTANITSQSTLCPEHIISIKPERNQTSAFLNMQLFNGKTNFKNWLYDFEQRCNIGNVDEEKKLSFLSVNVTGEVKKLIMDNKDLTYKQIITKLTNTYMGESFKIHMEQKLENLRKGVLTYENVESKINQISECISALRENLSHDEHVKEVKYLTGGILPQQIKLILFNDKSNEVSIYISEIKRAFNLIKHNVVNKQKEAEKSEERCKRCNFKGHKEEKCKSKFRWDSEEGKKIALYTKKKDNSTDILLEEVILNNSLKVMGAIDTCANVSILCSKVAKSLSLSISEDNVEVTTIDESPIYVKKILTPIIVTVKGKSYKDDNFYITDFTKKKDYKVILGRNILRKMDGHYISLKENSILTQEKALENIKLKLNQEKDKLKEDKNISEDSLADIEKELKNKYKNCFEKDLKPKLMSGQQEFNFNNTTLKHFSFYQVPKNLQPAAQYILDYYEKNGMVKKEPNPEWIHPTMLIPKKLDESENKKLLTPVDQYRLVADLRMVNSQTVKQQGGNVNVITELRNIPGNKKLMFSMIDLKNAYQQIRIPSDLSPKFAFSIDGITNYSYTTLGQGALNSPYQFSLIISQLFNKEKKNNYVIQYMDDLLLVTSVDKNESDDKLIKNHRQDLEKVLKKLHDNHLRCNLAKSKLFRKKILFLAYELTQEGYRPCLNSIKKLVEQVPKDRKALTRFLFGVNYFRPVLNQFPKLSKRLFEKTSKKVPFNMNEDDIKNYNLIVQELLSQPTIGYPVDGWDYVLKTDASNTNLGICLTQTNPKNSRESVLIGLANVSLSKTLRARHSSYLELKSICCGLEIFDHLLKGASSVRIETDHQPLIHIVKNSHCHRYAELLSFLSSYPITICYVPAIKHSLPDFISRLVNYTIDTEEKKIFQHVKTDEIYFVEPSNINKINDLLNNKNVKEVKDIEFQNEKVNKISTLLTIKKRGRPKKVNEQQVKNKNRDSPRKLGRNLIKLGDNISRRSRGRPKKIIDIRENIPLSEYYSNIFKDINLEELKEATKNDKTIMDALNSPLKYYKNMPIYMNESELVIIDCGPDYNEPKLKNMNEMGNEIKYILSPKNSGTINNMKIYIPNSYAEKIVSSIHLHGHFGYNKVKNDFKQLFYTDKLHKHVHKATSQCINCKLNNPSQIYSKFNRTVSLPDKPMQVLAMDIIMPRIHCDEFNFILALVDLHSRYTWLLPLKDKDIHKITEMLFSEVFMIFGFPARLHCDNESIFRSNYLQKAMDDVGVEMSFGTPNYSKSNCFAENKIRMVNLLMSKLASTNMLWTNILRITMFFMNTTRNGIMSPFEDMFLQTPRIGLGKLKTETLRYIDNTSAHNDLMTQACIIRDHIKFLDEERRLKQNIKIAPKVEKFKKNDLFVYKKPKFFKYDSRYTGPFVVDEVLKTKVKFVSFSGRILTASLAKIKKIQVPESERNKIIQEANERKRNFNIMESSGQTEQINDPENDNIREIDENL</sequence>
<dbReference type="Gene3D" id="1.10.340.70">
    <property type="match status" value="1"/>
</dbReference>
<feature type="compositionally biased region" description="Polar residues" evidence="9">
    <location>
        <begin position="1565"/>
        <end position="1577"/>
    </location>
</feature>
<evidence type="ECO:0000259" key="11">
    <source>
        <dbReference type="PROSITE" id="PS50994"/>
    </source>
</evidence>
<reference evidence="12" key="1">
    <citation type="submission" date="2014-07" db="EMBL/GenBank/DDBJ databases">
        <authorList>
            <person name="Martin A.A"/>
            <person name="De Silva N."/>
        </authorList>
    </citation>
    <scope>NUCLEOTIDE SEQUENCE</scope>
</reference>
<feature type="region of interest" description="Disordered" evidence="9">
    <location>
        <begin position="1565"/>
        <end position="1590"/>
    </location>
</feature>
<feature type="coiled-coil region" evidence="8">
    <location>
        <begin position="484"/>
        <end position="522"/>
    </location>
</feature>
<name>A0A0K0F1G4_STRVS</name>
<keyword evidence="6" id="KW-0378">Hydrolase</keyword>
<dbReference type="SMART" id="SM00384">
    <property type="entry name" value="AT_hook"/>
    <property type="match status" value="2"/>
</dbReference>
<dbReference type="SUPFAM" id="SSF53098">
    <property type="entry name" value="Ribonuclease H-like"/>
    <property type="match status" value="1"/>
</dbReference>
<evidence type="ECO:0000256" key="7">
    <source>
        <dbReference type="ARBA" id="ARBA00022918"/>
    </source>
</evidence>
<dbReference type="PROSITE" id="PS50878">
    <property type="entry name" value="RT_POL"/>
    <property type="match status" value="1"/>
</dbReference>
<dbReference type="STRING" id="75913.A0A0K0F1G4"/>
<feature type="coiled-coil region" evidence="8">
    <location>
        <begin position="54"/>
        <end position="85"/>
    </location>
</feature>
<evidence type="ECO:0000256" key="8">
    <source>
        <dbReference type="SAM" id="Coils"/>
    </source>
</evidence>
<evidence type="ECO:0000313" key="12">
    <source>
        <dbReference type="Proteomes" id="UP000035680"/>
    </source>
</evidence>
<feature type="domain" description="Integrase catalytic" evidence="11">
    <location>
        <begin position="1275"/>
        <end position="1439"/>
    </location>
</feature>
<dbReference type="InterPro" id="IPR012337">
    <property type="entry name" value="RNaseH-like_sf"/>
</dbReference>
<proteinExistence type="predicted"/>
<evidence type="ECO:0000256" key="4">
    <source>
        <dbReference type="ARBA" id="ARBA00022722"/>
    </source>
</evidence>
<dbReference type="InterPro" id="IPR050951">
    <property type="entry name" value="Retrovirus_Pol_polyprotein"/>
</dbReference>
<evidence type="ECO:0000256" key="5">
    <source>
        <dbReference type="ARBA" id="ARBA00022759"/>
    </source>
</evidence>
<keyword evidence="12" id="KW-1185">Reference proteome</keyword>
<dbReference type="InterPro" id="IPR043502">
    <property type="entry name" value="DNA/RNA_pol_sf"/>
</dbReference>
<keyword evidence="2" id="KW-0808">Transferase</keyword>
<evidence type="ECO:0000256" key="3">
    <source>
        <dbReference type="ARBA" id="ARBA00022695"/>
    </source>
</evidence>
<keyword evidence="5" id="KW-0255">Endonuclease</keyword>